<evidence type="ECO:0000313" key="4">
    <source>
        <dbReference type="Proteomes" id="UP000660680"/>
    </source>
</evidence>
<dbReference type="AlphaFoldDB" id="A0A918GRK7"/>
<protein>
    <submittedName>
        <fullName evidence="3">Oxidoreductase</fullName>
    </submittedName>
</protein>
<dbReference type="PANTHER" id="PTHR24320">
    <property type="entry name" value="RETINOL DEHYDROGENASE"/>
    <property type="match status" value="1"/>
</dbReference>
<reference evidence="3" key="1">
    <citation type="journal article" date="2014" name="Int. J. Syst. Evol. Microbiol.">
        <title>Complete genome sequence of Corynebacterium casei LMG S-19264T (=DSM 44701T), isolated from a smear-ripened cheese.</title>
        <authorList>
            <consortium name="US DOE Joint Genome Institute (JGI-PGF)"/>
            <person name="Walter F."/>
            <person name="Albersmeier A."/>
            <person name="Kalinowski J."/>
            <person name="Ruckert C."/>
        </authorList>
    </citation>
    <scope>NUCLEOTIDE SEQUENCE</scope>
    <source>
        <strain evidence="3">JCM 3276</strain>
    </source>
</reference>
<sequence>MPLAPTADDVLAGHDLTGHHALVTGGTGGIGAETAKALARAGADVLITGRDPVKGAAAAASMGVAFARLDLADPDSIAAFAVPRPVTMLILNAGLLTNALVRTKAGFEPHFGVNHLGHFALAARVPLREARVVVLSSRAHRRADIDFDDPDWRSRAYDPWRAYGQSKTANALFALEFDRRTEHTATAVLPGLVLTDIVRDLTPAQLSAQGWDGRGPGWRTAAQAAASTVWAAVTPGLGGRIVADCAPTEPWPTGHDLPDGHHAAYAADPERAARLWELSERLLPDRAR</sequence>
<evidence type="ECO:0000256" key="2">
    <source>
        <dbReference type="ARBA" id="ARBA00023002"/>
    </source>
</evidence>
<comment type="caution">
    <text evidence="3">The sequence shown here is derived from an EMBL/GenBank/DDBJ whole genome shotgun (WGS) entry which is preliminary data.</text>
</comment>
<organism evidence="3 4">
    <name type="scientific">Actinokineospora fastidiosa</name>
    <dbReference type="NCBI Taxonomy" id="1816"/>
    <lineage>
        <taxon>Bacteria</taxon>
        <taxon>Bacillati</taxon>
        <taxon>Actinomycetota</taxon>
        <taxon>Actinomycetes</taxon>
        <taxon>Pseudonocardiales</taxon>
        <taxon>Pseudonocardiaceae</taxon>
        <taxon>Actinokineospora</taxon>
    </lineage>
</organism>
<comment type="similarity">
    <text evidence="1">Belongs to the short-chain dehydrogenases/reductases (SDR) family.</text>
</comment>
<dbReference type="GO" id="GO:0016491">
    <property type="term" value="F:oxidoreductase activity"/>
    <property type="evidence" value="ECO:0007669"/>
    <property type="project" value="UniProtKB-KW"/>
</dbReference>
<keyword evidence="2" id="KW-0560">Oxidoreductase</keyword>
<dbReference type="PRINTS" id="PR00081">
    <property type="entry name" value="GDHRDH"/>
</dbReference>
<keyword evidence="4" id="KW-1185">Reference proteome</keyword>
<dbReference type="EMBL" id="BMRB01000009">
    <property type="protein sequence ID" value="GGS57315.1"/>
    <property type="molecule type" value="Genomic_DNA"/>
</dbReference>
<reference evidence="3" key="2">
    <citation type="submission" date="2020-09" db="EMBL/GenBank/DDBJ databases">
        <authorList>
            <person name="Sun Q."/>
            <person name="Ohkuma M."/>
        </authorList>
    </citation>
    <scope>NUCLEOTIDE SEQUENCE</scope>
    <source>
        <strain evidence="3">JCM 3276</strain>
    </source>
</reference>
<dbReference type="InterPro" id="IPR002347">
    <property type="entry name" value="SDR_fam"/>
</dbReference>
<gene>
    <name evidence="3" type="ORF">GCM10010171_60320</name>
</gene>
<accession>A0A918GRK7</accession>
<proteinExistence type="inferred from homology"/>
<dbReference type="Gene3D" id="3.40.50.720">
    <property type="entry name" value="NAD(P)-binding Rossmann-like Domain"/>
    <property type="match status" value="1"/>
</dbReference>
<dbReference type="PANTHER" id="PTHR24320:SF148">
    <property type="entry name" value="NAD(P)-BINDING ROSSMANN-FOLD SUPERFAMILY PROTEIN"/>
    <property type="match status" value="1"/>
</dbReference>
<dbReference type="Proteomes" id="UP000660680">
    <property type="component" value="Unassembled WGS sequence"/>
</dbReference>
<dbReference type="Pfam" id="PF00106">
    <property type="entry name" value="adh_short"/>
    <property type="match status" value="1"/>
</dbReference>
<evidence type="ECO:0000256" key="1">
    <source>
        <dbReference type="ARBA" id="ARBA00006484"/>
    </source>
</evidence>
<evidence type="ECO:0000313" key="3">
    <source>
        <dbReference type="EMBL" id="GGS57315.1"/>
    </source>
</evidence>
<dbReference type="InterPro" id="IPR036291">
    <property type="entry name" value="NAD(P)-bd_dom_sf"/>
</dbReference>
<name>A0A918GRK7_9PSEU</name>
<dbReference type="RefSeq" id="WP_189214012.1">
    <property type="nucleotide sequence ID" value="NZ_BMRB01000009.1"/>
</dbReference>
<dbReference type="SUPFAM" id="SSF51735">
    <property type="entry name" value="NAD(P)-binding Rossmann-fold domains"/>
    <property type="match status" value="1"/>
</dbReference>